<feature type="domain" description="MYND-type" evidence="6">
    <location>
        <begin position="669"/>
        <end position="707"/>
    </location>
</feature>
<dbReference type="Proteomes" id="UP000092154">
    <property type="component" value="Unassembled WGS sequence"/>
</dbReference>
<dbReference type="Pfam" id="PF01753">
    <property type="entry name" value="zf-MYND"/>
    <property type="match status" value="1"/>
</dbReference>
<dbReference type="GO" id="GO:0008270">
    <property type="term" value="F:zinc ion binding"/>
    <property type="evidence" value="ECO:0007669"/>
    <property type="project" value="UniProtKB-KW"/>
</dbReference>
<keyword evidence="2 4" id="KW-0863">Zinc-finger</keyword>
<keyword evidence="3" id="KW-0862">Zinc</keyword>
<sequence length="709" mass="79033">MPGPRGKAKAKKPKPRTKALSPTNATSEDSEFNELIDDIDGAEGWNKIVNVLCEFLQLPDLSKRSGLKKIHANFNEIYHNIDDVYVANVTNEKITGGIIGIYTKMCADAILRNKLFQKGLVSKITPLINIPSTRHLALRALTTVTHHGGVDVRKEISLESPTLLKIMRENPDDLKVAEMAITTMAHAIGAAINQEDVPEPKYIKATNAKTLIPVVIDFMSKPGASIQLLHHGLELITHPVFHCWSDCKAYSPLQNLLVACLRSTDLTVRVGALGGLLRLEGLSAEEDQRLFDPQKLMAAIERRFPHHLTDIMMDYGLMRCDTYLTLNSTADNQKVMMKCAQDKDLYSLGLKLAELITRNEFSIAEGGFQTQDPRTGKMELDRDLGLPFIMWSDALPHCASAIRAKGRPGEEDLADMITAKFFIIRSRIPDAIEVAKRGLQRNPKFAYFYYVITLGKNLSEGLRSAKKGLKCSKMTPFVRFGLLHRAVEIAGNLGVCSIQESRPGDRKYDEGVAFLMSAMEDAKTYAIEAPPDARHMKNVLYWHICLTLAIKGPEAPADLQELQVALKKLGHADEFSLLFGINPPKTQLRLAQQNIVKRYPTAVKEWKDLVARFDEETMDECGISFGKAEDDLAAWLDEIHLDQGEEDDPHPQRCSHPRVSPNTVALYRCSWCGNPSAALRKCSGCDKARYCDGGCQKSHWSEHKTTCKA</sequence>
<proteinExistence type="predicted"/>
<evidence type="ECO:0000256" key="1">
    <source>
        <dbReference type="ARBA" id="ARBA00022723"/>
    </source>
</evidence>
<evidence type="ECO:0000256" key="5">
    <source>
        <dbReference type="SAM" id="MobiDB-lite"/>
    </source>
</evidence>
<dbReference type="PROSITE" id="PS50865">
    <property type="entry name" value="ZF_MYND_2"/>
    <property type="match status" value="1"/>
</dbReference>
<dbReference type="SUPFAM" id="SSF48371">
    <property type="entry name" value="ARM repeat"/>
    <property type="match status" value="1"/>
</dbReference>
<dbReference type="InterPro" id="IPR016024">
    <property type="entry name" value="ARM-type_fold"/>
</dbReference>
<organism evidence="7 8">
    <name type="scientific">Rhizopogon vinicolor AM-OR11-026</name>
    <dbReference type="NCBI Taxonomy" id="1314800"/>
    <lineage>
        <taxon>Eukaryota</taxon>
        <taxon>Fungi</taxon>
        <taxon>Dikarya</taxon>
        <taxon>Basidiomycota</taxon>
        <taxon>Agaricomycotina</taxon>
        <taxon>Agaricomycetes</taxon>
        <taxon>Agaricomycetidae</taxon>
        <taxon>Boletales</taxon>
        <taxon>Suillineae</taxon>
        <taxon>Rhizopogonaceae</taxon>
        <taxon>Rhizopogon</taxon>
    </lineage>
</organism>
<keyword evidence="1" id="KW-0479">Metal-binding</keyword>
<dbReference type="OrthoDB" id="341421at2759"/>
<dbReference type="EMBL" id="KV448205">
    <property type="protein sequence ID" value="OAX40620.1"/>
    <property type="molecule type" value="Genomic_DNA"/>
</dbReference>
<dbReference type="PROSITE" id="PS01360">
    <property type="entry name" value="ZF_MYND_1"/>
    <property type="match status" value="1"/>
</dbReference>
<feature type="compositionally biased region" description="Basic residues" evidence="5">
    <location>
        <begin position="1"/>
        <end position="17"/>
    </location>
</feature>
<evidence type="ECO:0000259" key="6">
    <source>
        <dbReference type="PROSITE" id="PS50865"/>
    </source>
</evidence>
<evidence type="ECO:0000256" key="3">
    <source>
        <dbReference type="ARBA" id="ARBA00022833"/>
    </source>
</evidence>
<dbReference type="SUPFAM" id="SSF144232">
    <property type="entry name" value="HIT/MYND zinc finger-like"/>
    <property type="match status" value="1"/>
</dbReference>
<name>A0A1B7N6Y6_9AGAM</name>
<dbReference type="InterPro" id="IPR002893">
    <property type="entry name" value="Znf_MYND"/>
</dbReference>
<dbReference type="Gene3D" id="6.10.140.2220">
    <property type="match status" value="1"/>
</dbReference>
<feature type="region of interest" description="Disordered" evidence="5">
    <location>
        <begin position="1"/>
        <end position="29"/>
    </location>
</feature>
<accession>A0A1B7N6Y6</accession>
<dbReference type="InParanoid" id="A0A1B7N6Y6"/>
<evidence type="ECO:0000256" key="4">
    <source>
        <dbReference type="PROSITE-ProRule" id="PRU00134"/>
    </source>
</evidence>
<evidence type="ECO:0000256" key="2">
    <source>
        <dbReference type="ARBA" id="ARBA00022771"/>
    </source>
</evidence>
<dbReference type="AlphaFoldDB" id="A0A1B7N6Y6"/>
<gene>
    <name evidence="7" type="ORF">K503DRAFT_864475</name>
</gene>
<protein>
    <recommendedName>
        <fullName evidence="6">MYND-type domain-containing protein</fullName>
    </recommendedName>
</protein>
<evidence type="ECO:0000313" key="7">
    <source>
        <dbReference type="EMBL" id="OAX40620.1"/>
    </source>
</evidence>
<keyword evidence="8" id="KW-1185">Reference proteome</keyword>
<reference evidence="7 8" key="1">
    <citation type="submission" date="2016-06" db="EMBL/GenBank/DDBJ databases">
        <title>Comparative genomics of the ectomycorrhizal sister species Rhizopogon vinicolor and Rhizopogon vesiculosus (Basidiomycota: Boletales) reveals a divergence of the mating type B locus.</title>
        <authorList>
            <consortium name="DOE Joint Genome Institute"/>
            <person name="Mujic A.B."/>
            <person name="Kuo A."/>
            <person name="Tritt A."/>
            <person name="Lipzen A."/>
            <person name="Chen C."/>
            <person name="Johnson J."/>
            <person name="Sharma A."/>
            <person name="Barry K."/>
            <person name="Grigoriev I.V."/>
            <person name="Spatafora J.W."/>
        </authorList>
    </citation>
    <scope>NUCLEOTIDE SEQUENCE [LARGE SCALE GENOMIC DNA]</scope>
    <source>
        <strain evidence="7 8">AM-OR11-026</strain>
    </source>
</reference>
<evidence type="ECO:0000313" key="8">
    <source>
        <dbReference type="Proteomes" id="UP000092154"/>
    </source>
</evidence>
<dbReference type="STRING" id="1314800.A0A1B7N6Y6"/>